<evidence type="ECO:0000259" key="9">
    <source>
        <dbReference type="Pfam" id="PF12698"/>
    </source>
</evidence>
<keyword evidence="11" id="KW-1185">Reference proteome</keyword>
<dbReference type="AlphaFoldDB" id="A0A9X1MG03"/>
<dbReference type="PANTHER" id="PTHR43077:SF8">
    <property type="entry name" value="DOXORUBICIN RESISTANCE ABC TRANSPORTER PERMEASE PROTEIN DRRB"/>
    <property type="match status" value="1"/>
</dbReference>
<feature type="domain" description="ABC-2 type transporter transmembrane" evidence="9">
    <location>
        <begin position="35"/>
        <end position="449"/>
    </location>
</feature>
<protein>
    <submittedName>
        <fullName evidence="10">SNG1 family protein</fullName>
    </submittedName>
</protein>
<feature type="transmembrane region" description="Helical" evidence="8">
    <location>
        <begin position="344"/>
        <end position="367"/>
    </location>
</feature>
<evidence type="ECO:0000256" key="1">
    <source>
        <dbReference type="ARBA" id="ARBA00004651"/>
    </source>
</evidence>
<gene>
    <name evidence="10" type="ORF">LJ757_14225</name>
</gene>
<keyword evidence="6 8" id="KW-0472">Membrane</keyword>
<dbReference type="GO" id="GO:0005886">
    <property type="term" value="C:plasma membrane"/>
    <property type="evidence" value="ECO:0007669"/>
    <property type="project" value="UniProtKB-SubCell"/>
</dbReference>
<feature type="transmembrane region" description="Helical" evidence="8">
    <location>
        <begin position="311"/>
        <end position="332"/>
    </location>
</feature>
<evidence type="ECO:0000256" key="4">
    <source>
        <dbReference type="ARBA" id="ARBA00022692"/>
    </source>
</evidence>
<keyword evidence="4 8" id="KW-0812">Transmembrane</keyword>
<dbReference type="RefSeq" id="WP_227896849.1">
    <property type="nucleotide sequence ID" value="NZ_CP099466.1"/>
</dbReference>
<feature type="region of interest" description="Disordered" evidence="7">
    <location>
        <begin position="1"/>
        <end position="23"/>
    </location>
</feature>
<keyword evidence="5 8" id="KW-1133">Transmembrane helix</keyword>
<dbReference type="Proteomes" id="UP001139158">
    <property type="component" value="Unassembled WGS sequence"/>
</dbReference>
<keyword evidence="3" id="KW-1003">Cell membrane</keyword>
<comment type="similarity">
    <text evidence="2">Belongs to the ABC-2 integral membrane protein family.</text>
</comment>
<proteinExistence type="inferred from homology"/>
<evidence type="ECO:0000256" key="6">
    <source>
        <dbReference type="ARBA" id="ARBA00023136"/>
    </source>
</evidence>
<feature type="transmembrane region" description="Helical" evidence="8">
    <location>
        <begin position="254"/>
        <end position="281"/>
    </location>
</feature>
<evidence type="ECO:0000256" key="7">
    <source>
        <dbReference type="SAM" id="MobiDB-lite"/>
    </source>
</evidence>
<organism evidence="10 11">
    <name type="scientific">Arthrobacter caoxuetaonis</name>
    <dbReference type="NCBI Taxonomy" id="2886935"/>
    <lineage>
        <taxon>Bacteria</taxon>
        <taxon>Bacillati</taxon>
        <taxon>Actinomycetota</taxon>
        <taxon>Actinomycetes</taxon>
        <taxon>Micrococcales</taxon>
        <taxon>Micrococcaceae</taxon>
        <taxon>Arthrobacter</taxon>
    </lineage>
</organism>
<sequence length="475" mass="49911">MPSSVPGDSGGSKAAHSPSGATGSRIGTYLSPRTWLLPLFVLLLLGGTGSALYIGGLGSPSGHLEHVPVALVNRDGGTDAGGTQEDFGQDLAGTLKENSDKTDDFDMRPLSWDEAQAQLRSGQVYAAVVLEEDFSADAVGLVSSSLTDTEATRPHITFYTNPLASPLGSQLAADAIVPALDEASRNLGEQLEDSAEQARAVAQERQGAELTEAGVPEGVQSQLAPQLNGTSAAVLSDPIEITERPFEKPQEGSALGMGAFFYSVLLMVVGISGSVALHFLLDSRLGVLPIELGPRFRRGPLLRPARWATFLLKWGIVLVAGLPTAGLMMWIASAVGMPIPHGGWFFFSTWLCLATVSAVTFGLITLFGSAGMILSMIYIVFMGLPAATGVVPLEMLPGFFKFIARGEPLYQMTIANKAILYFDAQAGAGLQAGLIGMGVIILVFVVAALVAGVVYDRLLGTRAADLELDNRAARH</sequence>
<evidence type="ECO:0000256" key="8">
    <source>
        <dbReference type="SAM" id="Phobius"/>
    </source>
</evidence>
<comment type="caution">
    <text evidence="10">The sequence shown here is derived from an EMBL/GenBank/DDBJ whole genome shotgun (WGS) entry which is preliminary data.</text>
</comment>
<feature type="transmembrane region" description="Helical" evidence="8">
    <location>
        <begin position="35"/>
        <end position="54"/>
    </location>
</feature>
<reference evidence="10" key="1">
    <citation type="submission" date="2021-10" db="EMBL/GenBank/DDBJ databases">
        <title>Novel species in genus Arthrobacter.</title>
        <authorList>
            <person name="Liu Y."/>
        </authorList>
    </citation>
    <scope>NUCLEOTIDE SEQUENCE</scope>
    <source>
        <strain evidence="10">Zg-Y453</strain>
    </source>
</reference>
<evidence type="ECO:0000313" key="10">
    <source>
        <dbReference type="EMBL" id="MCC3298951.1"/>
    </source>
</evidence>
<accession>A0A9X1MG03</accession>
<name>A0A9X1MG03_9MICC</name>
<dbReference type="PANTHER" id="PTHR43077">
    <property type="entry name" value="TRANSPORT PERMEASE YVFS-RELATED"/>
    <property type="match status" value="1"/>
</dbReference>
<evidence type="ECO:0000256" key="2">
    <source>
        <dbReference type="ARBA" id="ARBA00007783"/>
    </source>
</evidence>
<dbReference type="GO" id="GO:0140359">
    <property type="term" value="F:ABC-type transporter activity"/>
    <property type="evidence" value="ECO:0007669"/>
    <property type="project" value="InterPro"/>
</dbReference>
<dbReference type="InterPro" id="IPR013525">
    <property type="entry name" value="ABC2_TM"/>
</dbReference>
<dbReference type="InterPro" id="IPR051328">
    <property type="entry name" value="T7SS_ABC-Transporter"/>
</dbReference>
<feature type="transmembrane region" description="Helical" evidence="8">
    <location>
        <begin position="373"/>
        <end position="393"/>
    </location>
</feature>
<evidence type="ECO:0000313" key="11">
    <source>
        <dbReference type="Proteomes" id="UP001139158"/>
    </source>
</evidence>
<evidence type="ECO:0000256" key="5">
    <source>
        <dbReference type="ARBA" id="ARBA00022989"/>
    </source>
</evidence>
<comment type="subcellular location">
    <subcellularLocation>
        <location evidence="1">Cell membrane</location>
        <topology evidence="1">Multi-pass membrane protein</topology>
    </subcellularLocation>
</comment>
<dbReference type="EMBL" id="JAJFZV010000015">
    <property type="protein sequence ID" value="MCC3298951.1"/>
    <property type="molecule type" value="Genomic_DNA"/>
</dbReference>
<dbReference type="Gene3D" id="3.40.1710.10">
    <property type="entry name" value="abc type-2 transporter like domain"/>
    <property type="match status" value="1"/>
</dbReference>
<evidence type="ECO:0000256" key="3">
    <source>
        <dbReference type="ARBA" id="ARBA00022475"/>
    </source>
</evidence>
<feature type="transmembrane region" description="Helical" evidence="8">
    <location>
        <begin position="434"/>
        <end position="455"/>
    </location>
</feature>
<dbReference type="Pfam" id="PF12698">
    <property type="entry name" value="ABC2_membrane_3"/>
    <property type="match status" value="1"/>
</dbReference>